<dbReference type="OrthoDB" id="242257at2759"/>
<evidence type="ECO:0000313" key="2">
    <source>
        <dbReference type="EMBL" id="KAF9587528.1"/>
    </source>
</evidence>
<protein>
    <submittedName>
        <fullName evidence="2">Uncharacterized protein</fullName>
    </submittedName>
</protein>
<organism evidence="2 3">
    <name type="scientific">Coptis chinensis</name>
    <dbReference type="NCBI Taxonomy" id="261450"/>
    <lineage>
        <taxon>Eukaryota</taxon>
        <taxon>Viridiplantae</taxon>
        <taxon>Streptophyta</taxon>
        <taxon>Embryophyta</taxon>
        <taxon>Tracheophyta</taxon>
        <taxon>Spermatophyta</taxon>
        <taxon>Magnoliopsida</taxon>
        <taxon>Ranunculales</taxon>
        <taxon>Ranunculaceae</taxon>
        <taxon>Coptidoideae</taxon>
        <taxon>Coptis</taxon>
    </lineage>
</organism>
<gene>
    <name evidence="2" type="ORF">IFM89_003804</name>
</gene>
<dbReference type="AlphaFoldDB" id="A0A835L9X6"/>
<dbReference type="EMBL" id="JADFTS010000009">
    <property type="protein sequence ID" value="KAF9587528.1"/>
    <property type="molecule type" value="Genomic_DNA"/>
</dbReference>
<evidence type="ECO:0000313" key="3">
    <source>
        <dbReference type="Proteomes" id="UP000631114"/>
    </source>
</evidence>
<reference evidence="2 3" key="1">
    <citation type="submission" date="2020-10" db="EMBL/GenBank/DDBJ databases">
        <title>The Coptis chinensis genome and diversification of protoberbering-type alkaloids.</title>
        <authorList>
            <person name="Wang B."/>
            <person name="Shu S."/>
            <person name="Song C."/>
            <person name="Liu Y."/>
        </authorList>
    </citation>
    <scope>NUCLEOTIDE SEQUENCE [LARGE SCALE GENOMIC DNA]</scope>
    <source>
        <strain evidence="2">HL-2020</strain>
        <tissue evidence="2">Leaf</tissue>
    </source>
</reference>
<feature type="region of interest" description="Disordered" evidence="1">
    <location>
        <begin position="63"/>
        <end position="97"/>
    </location>
</feature>
<proteinExistence type="predicted"/>
<dbReference type="Proteomes" id="UP000631114">
    <property type="component" value="Unassembled WGS sequence"/>
</dbReference>
<name>A0A835L9X6_9MAGN</name>
<comment type="caution">
    <text evidence="2">The sequence shown here is derived from an EMBL/GenBank/DDBJ whole genome shotgun (WGS) entry which is preliminary data.</text>
</comment>
<keyword evidence="3" id="KW-1185">Reference proteome</keyword>
<evidence type="ECO:0000256" key="1">
    <source>
        <dbReference type="SAM" id="MobiDB-lite"/>
    </source>
</evidence>
<sequence length="141" mass="15863">MLLLPAGADLHEGQAHRICFEFDKCGADQTYIRIDGGPWKQPLPVDDDIVVIEMLTTHDWISKSIDDPTSYSSNHNEDGSRGEDFEEDSEERRKFGAADTFKLPGEVDISRLSYASEGEEKFSLLISTNLLEIRKSGNQRT</sequence>
<accession>A0A835L9X6</accession>